<proteinExistence type="predicted"/>
<name>A0ABZ2Q6W2_9FLAO</name>
<dbReference type="EMBL" id="CP147988">
    <property type="protein sequence ID" value="WXK50059.1"/>
    <property type="molecule type" value="Genomic_DNA"/>
</dbReference>
<keyword evidence="1" id="KW-0812">Transmembrane</keyword>
<feature type="transmembrane region" description="Helical" evidence="1">
    <location>
        <begin position="42"/>
        <end position="59"/>
    </location>
</feature>
<organism evidence="2 3">
    <name type="scientific">Flavobacterium ginsenosidimutans</name>
    <dbReference type="NCBI Taxonomy" id="687844"/>
    <lineage>
        <taxon>Bacteria</taxon>
        <taxon>Pseudomonadati</taxon>
        <taxon>Bacteroidota</taxon>
        <taxon>Flavobacteriia</taxon>
        <taxon>Flavobacteriales</taxon>
        <taxon>Flavobacteriaceae</taxon>
        <taxon>Flavobacterium</taxon>
    </lineage>
</organism>
<evidence type="ECO:0000256" key="1">
    <source>
        <dbReference type="SAM" id="Phobius"/>
    </source>
</evidence>
<feature type="transmembrane region" description="Helical" evidence="1">
    <location>
        <begin position="131"/>
        <end position="150"/>
    </location>
</feature>
<reference evidence="2 3" key="1">
    <citation type="submission" date="2024-02" db="EMBL/GenBank/DDBJ databases">
        <title>complete genome of Flavobacterium ginsenosidimutans Str. YTB16.</title>
        <authorList>
            <person name="Wang Q."/>
        </authorList>
    </citation>
    <scope>NUCLEOTIDE SEQUENCE [LARGE SCALE GENOMIC DNA]</scope>
    <source>
        <strain evidence="2 3">YTB16</strain>
    </source>
</reference>
<evidence type="ECO:0000313" key="2">
    <source>
        <dbReference type="EMBL" id="WXK50059.1"/>
    </source>
</evidence>
<evidence type="ECO:0000313" key="3">
    <source>
        <dbReference type="Proteomes" id="UP001447857"/>
    </source>
</evidence>
<feature type="transmembrane region" description="Helical" evidence="1">
    <location>
        <begin position="12"/>
        <end position="30"/>
    </location>
</feature>
<gene>
    <name evidence="2" type="ORF">V6624_00180</name>
</gene>
<keyword evidence="1" id="KW-0472">Membrane</keyword>
<feature type="transmembrane region" description="Helical" evidence="1">
    <location>
        <begin position="65"/>
        <end position="86"/>
    </location>
</feature>
<feature type="transmembrane region" description="Helical" evidence="1">
    <location>
        <begin position="98"/>
        <end position="119"/>
    </location>
</feature>
<accession>A0ABZ2Q6W2</accession>
<sequence>MEIMYHMHLNNLLLMNTFVIGQMILLGLFYKSLFKIQAQKKVVVWSMILALLIIFIQLYNDPEQIYKFNLFEITICSLLVLIFALMHFYNMLGDNKTYYYFSIGVVAFMLASTVLLLVGNLTHNLSNEFKYLSWRLNAFLVGVFYFSMIVEWKVSFSKTKNLAN</sequence>
<keyword evidence="3" id="KW-1185">Reference proteome</keyword>
<protein>
    <submittedName>
        <fullName evidence="2">Uncharacterized protein</fullName>
    </submittedName>
</protein>
<dbReference type="Proteomes" id="UP001447857">
    <property type="component" value="Chromosome"/>
</dbReference>
<dbReference type="RefSeq" id="WP_239455641.1">
    <property type="nucleotide sequence ID" value="NZ_CP147988.1"/>
</dbReference>
<keyword evidence="1" id="KW-1133">Transmembrane helix</keyword>